<dbReference type="PANTHER" id="PTHR46033">
    <property type="entry name" value="PROTEIN MAIN-LIKE 2"/>
    <property type="match status" value="1"/>
</dbReference>
<dbReference type="EMBL" id="JAIQCV010000004">
    <property type="protein sequence ID" value="KAH1107861.1"/>
    <property type="molecule type" value="Genomic_DNA"/>
</dbReference>
<organism evidence="2 3">
    <name type="scientific">Gossypium stocksii</name>
    <dbReference type="NCBI Taxonomy" id="47602"/>
    <lineage>
        <taxon>Eukaryota</taxon>
        <taxon>Viridiplantae</taxon>
        <taxon>Streptophyta</taxon>
        <taxon>Embryophyta</taxon>
        <taxon>Tracheophyta</taxon>
        <taxon>Spermatophyta</taxon>
        <taxon>Magnoliopsida</taxon>
        <taxon>eudicotyledons</taxon>
        <taxon>Gunneridae</taxon>
        <taxon>Pentapetalae</taxon>
        <taxon>rosids</taxon>
        <taxon>malvids</taxon>
        <taxon>Malvales</taxon>
        <taxon>Malvaceae</taxon>
        <taxon>Malvoideae</taxon>
        <taxon>Gossypium</taxon>
    </lineage>
</organism>
<dbReference type="Pfam" id="PF10536">
    <property type="entry name" value="PMD"/>
    <property type="match status" value="1"/>
</dbReference>
<sequence length="160" mass="17505">MSHMLEGCKLDPRLISALMERWRPETHTFHLPCDKCTITLEDMVLKLKLSMDGPVITRAMLTPSKEDLCAALLGKVPNKFDVVRLVVATISTSLSEQPIHVSVGDKPIGGCEARRCVDSVHDGENARIRPGDATVWVEATNSTATMRPEGASQAGHTEEE</sequence>
<dbReference type="AlphaFoldDB" id="A0A9D3W2N5"/>
<dbReference type="PANTHER" id="PTHR46033:SF8">
    <property type="entry name" value="PROTEIN MAINTENANCE OF MERISTEMS-LIKE"/>
    <property type="match status" value="1"/>
</dbReference>
<dbReference type="OrthoDB" id="1937804at2759"/>
<keyword evidence="3" id="KW-1185">Reference proteome</keyword>
<evidence type="ECO:0000259" key="1">
    <source>
        <dbReference type="Pfam" id="PF10536"/>
    </source>
</evidence>
<accession>A0A9D3W2N5</accession>
<proteinExistence type="predicted"/>
<evidence type="ECO:0000313" key="2">
    <source>
        <dbReference type="EMBL" id="KAH1107861.1"/>
    </source>
</evidence>
<comment type="caution">
    <text evidence="2">The sequence shown here is derived from an EMBL/GenBank/DDBJ whole genome shotgun (WGS) entry which is preliminary data.</text>
</comment>
<dbReference type="InterPro" id="IPR019557">
    <property type="entry name" value="AminoTfrase-like_pln_mobile"/>
</dbReference>
<evidence type="ECO:0000313" key="3">
    <source>
        <dbReference type="Proteomes" id="UP000828251"/>
    </source>
</evidence>
<feature type="domain" description="Aminotransferase-like plant mobile" evidence="1">
    <location>
        <begin position="6"/>
        <end position="80"/>
    </location>
</feature>
<name>A0A9D3W2N5_9ROSI</name>
<dbReference type="GO" id="GO:0010073">
    <property type="term" value="P:meristem maintenance"/>
    <property type="evidence" value="ECO:0007669"/>
    <property type="project" value="InterPro"/>
</dbReference>
<dbReference type="Proteomes" id="UP000828251">
    <property type="component" value="Unassembled WGS sequence"/>
</dbReference>
<reference evidence="2 3" key="1">
    <citation type="journal article" date="2021" name="Plant Biotechnol. J.">
        <title>Multi-omics assisted identification of the key and species-specific regulatory components of drought-tolerant mechanisms in Gossypium stocksii.</title>
        <authorList>
            <person name="Yu D."/>
            <person name="Ke L."/>
            <person name="Zhang D."/>
            <person name="Wu Y."/>
            <person name="Sun Y."/>
            <person name="Mei J."/>
            <person name="Sun J."/>
            <person name="Sun Y."/>
        </authorList>
    </citation>
    <scope>NUCLEOTIDE SEQUENCE [LARGE SCALE GENOMIC DNA]</scope>
    <source>
        <strain evidence="3">cv. E1</strain>
        <tissue evidence="2">Leaf</tissue>
    </source>
</reference>
<protein>
    <recommendedName>
        <fullName evidence="1">Aminotransferase-like plant mobile domain-containing protein</fullName>
    </recommendedName>
</protein>
<gene>
    <name evidence="2" type="ORF">J1N35_011629</name>
</gene>
<dbReference type="InterPro" id="IPR044824">
    <property type="entry name" value="MAIN-like"/>
</dbReference>